<dbReference type="OrthoDB" id="447494at2759"/>
<gene>
    <name evidence="5" type="ORF">C1SCF055_LOCUS3600</name>
</gene>
<dbReference type="InterPro" id="IPR036397">
    <property type="entry name" value="RNaseH_sf"/>
</dbReference>
<protein>
    <recommendedName>
        <fullName evidence="8">Integrase catalytic domain-containing protein</fullName>
    </recommendedName>
</protein>
<proteinExistence type="predicted"/>
<evidence type="ECO:0000313" key="5">
    <source>
        <dbReference type="EMBL" id="CAI3975256.1"/>
    </source>
</evidence>
<dbReference type="InterPro" id="IPR000504">
    <property type="entry name" value="RRM_dom"/>
</dbReference>
<name>A0A9P1BKX7_9DINO</name>
<dbReference type="InterPro" id="IPR035979">
    <property type="entry name" value="RBD_domain_sf"/>
</dbReference>
<dbReference type="PROSITE" id="PS50994">
    <property type="entry name" value="INTEGRASE"/>
    <property type="match status" value="1"/>
</dbReference>
<reference evidence="6" key="2">
    <citation type="submission" date="2024-04" db="EMBL/GenBank/DDBJ databases">
        <authorList>
            <person name="Chen Y."/>
            <person name="Shah S."/>
            <person name="Dougan E. K."/>
            <person name="Thang M."/>
            <person name="Chan C."/>
        </authorList>
    </citation>
    <scope>NUCLEOTIDE SEQUENCE [LARGE SCALE GENOMIC DNA]</scope>
</reference>
<dbReference type="EMBL" id="CAMXCT030000191">
    <property type="protein sequence ID" value="CAL4762568.1"/>
    <property type="molecule type" value="Genomic_DNA"/>
</dbReference>
<dbReference type="InterPro" id="IPR012337">
    <property type="entry name" value="RNaseH-like_sf"/>
</dbReference>
<dbReference type="Gene3D" id="3.30.420.10">
    <property type="entry name" value="Ribonuclease H-like superfamily/Ribonuclease H"/>
    <property type="match status" value="1"/>
</dbReference>
<evidence type="ECO:0000256" key="1">
    <source>
        <dbReference type="PROSITE-ProRule" id="PRU00176"/>
    </source>
</evidence>
<evidence type="ECO:0000313" key="7">
    <source>
        <dbReference type="Proteomes" id="UP001152797"/>
    </source>
</evidence>
<dbReference type="GO" id="GO:0003723">
    <property type="term" value="F:RNA binding"/>
    <property type="evidence" value="ECO:0007669"/>
    <property type="project" value="UniProtKB-UniRule"/>
</dbReference>
<dbReference type="PROSITE" id="PS50102">
    <property type="entry name" value="RRM"/>
    <property type="match status" value="1"/>
</dbReference>
<sequence length="1246" mass="139093">MIAQHAERGVYEISWIADSGAGRDLASMKAFQDQGIPSQSQLPFFGLDVNAVQLAADSERLFVADKVDDHVPIFSETMQFEAPYSFGLPAVDAAHGDRPPVEEPQPPESRPMLPEVTAFGERLACDFIIVSKSRTEGRDNVVLVVRDEFSGFVRAFPLGSRSSENINKHLLAFLGPSYHKQPSIMVKSDRAHEFQASCSQLGFQHEPTLENRWRHNARLERELRTIEEITRAVHLQAGFHMFQDLWTLSVSHAAFMISCFHKTPDSEVTRLELATGKPWTGRDILLGQLVYVRDLNQQKFQANAKPAIFAGYRLDTGPHFKGVHLVLDYKSLQDKTPGYNMPLSVPFEEVFIPEGDPIMPLTTASQAALAEFGGLKLEGVPNIDVPFSSLPSSATPRERNEYITLDRLIRYGASPGCKACENAGGVHSAACKARFTGLIRADKIAAKGRQRSPLSPAVSMPPTPALPPSSIAPMTPSLPPVLVEEAGEDVTERVDPSSLPFSAGIPPGTEEAMIGKVNQDVDAAFIEENLARGKARRLHELKGKDFLFEYACSDDSIIGQRAEQLDIKVVRLTRSLLDLEKPSDVEQAIGQLEQMPGADVYVSLTCTYYSPLQHLNVAIHGNEYRKKLKQSRRKTIKMLNLAVKFLEVAIKNHGRIAVEWPRSSGLWEIQEWIAFMNKHNLKYVHFDGCSLGLKGREQKYLKKPWCIATNDLRIMQYFGQHQCPGNHEHEPTQGTNATASAYYTPQFAEVLCEALYPRQSFKFVPNVSESSSAFVTRNLSLSEWLQDPKGLQAVLDEAKGLRGNKTWDDESVTVLGNLKSQAKELGITVHIASLHTLCGVKHWEQPIEQHKYKGRIVYRGDLIRNESDELVLYADTATTPTALVALNLALFFGTCENNSISLSDALCGIAESSFKAVPSPALPESNMSDEEADEQGWLHKDAAKALMSLQRCRLRIMPIRIMPMDGQIYERHCYWLSVPVALEQDNEAVIRIVQNKSSVKLRHCNRVHRVNIASISDLLEKEDSLDFRYCHTKQQLANVLTKILPPIQWSEALDQLCAGEPDPDAKQESEDGTTFFLTTSAAVKRRKDAEEAVRVRKDLEANGRGRKRMAHEIEELPSRPPTALELLCEQIPPPEPKPRKRGEDKAPPQMARDEQKDATKNVKKHRRKAKVTNIPSNLQFKYLKELLEKATGPIVDGHIDEAFTAWLAFQNAEDAESLYNDFNGGEISGESIEVELLSDSEPLGKM</sequence>
<keyword evidence="1" id="KW-0694">RNA-binding</keyword>
<dbReference type="SUPFAM" id="SSF54928">
    <property type="entry name" value="RNA-binding domain, RBD"/>
    <property type="match status" value="1"/>
</dbReference>
<evidence type="ECO:0000313" key="6">
    <source>
        <dbReference type="EMBL" id="CAL1128631.1"/>
    </source>
</evidence>
<dbReference type="EMBL" id="CAMXCT010000191">
    <property type="protein sequence ID" value="CAI3975256.1"/>
    <property type="molecule type" value="Genomic_DNA"/>
</dbReference>
<evidence type="ECO:0000256" key="2">
    <source>
        <dbReference type="SAM" id="MobiDB-lite"/>
    </source>
</evidence>
<evidence type="ECO:0000259" key="4">
    <source>
        <dbReference type="PROSITE" id="PS50994"/>
    </source>
</evidence>
<reference evidence="5" key="1">
    <citation type="submission" date="2022-10" db="EMBL/GenBank/DDBJ databases">
        <authorList>
            <person name="Chen Y."/>
            <person name="Dougan E. K."/>
            <person name="Chan C."/>
            <person name="Rhodes N."/>
            <person name="Thang M."/>
        </authorList>
    </citation>
    <scope>NUCLEOTIDE SEQUENCE</scope>
</reference>
<feature type="domain" description="RRM" evidence="3">
    <location>
        <begin position="1167"/>
        <end position="1239"/>
    </location>
</feature>
<feature type="region of interest" description="Disordered" evidence="2">
    <location>
        <begin position="93"/>
        <end position="112"/>
    </location>
</feature>
<feature type="compositionally biased region" description="Basic and acidic residues" evidence="2">
    <location>
        <begin position="1141"/>
        <end position="1160"/>
    </location>
</feature>
<dbReference type="EMBL" id="CAMXCT020000191">
    <property type="protein sequence ID" value="CAL1128631.1"/>
    <property type="molecule type" value="Genomic_DNA"/>
</dbReference>
<evidence type="ECO:0008006" key="8">
    <source>
        <dbReference type="Google" id="ProtNLM"/>
    </source>
</evidence>
<dbReference type="GO" id="GO:0015074">
    <property type="term" value="P:DNA integration"/>
    <property type="evidence" value="ECO:0007669"/>
    <property type="project" value="InterPro"/>
</dbReference>
<comment type="caution">
    <text evidence="5">The sequence shown here is derived from an EMBL/GenBank/DDBJ whole genome shotgun (WGS) entry which is preliminary data.</text>
</comment>
<evidence type="ECO:0000259" key="3">
    <source>
        <dbReference type="PROSITE" id="PS50102"/>
    </source>
</evidence>
<feature type="domain" description="Integrase catalytic" evidence="4">
    <location>
        <begin position="110"/>
        <end position="278"/>
    </location>
</feature>
<dbReference type="AlphaFoldDB" id="A0A9P1BKX7"/>
<dbReference type="SUPFAM" id="SSF53098">
    <property type="entry name" value="Ribonuclease H-like"/>
    <property type="match status" value="1"/>
</dbReference>
<dbReference type="InterPro" id="IPR001584">
    <property type="entry name" value="Integrase_cat-core"/>
</dbReference>
<dbReference type="Gene3D" id="3.30.70.330">
    <property type="match status" value="1"/>
</dbReference>
<feature type="region of interest" description="Disordered" evidence="2">
    <location>
        <begin position="1129"/>
        <end position="1169"/>
    </location>
</feature>
<organism evidence="5">
    <name type="scientific">Cladocopium goreaui</name>
    <dbReference type="NCBI Taxonomy" id="2562237"/>
    <lineage>
        <taxon>Eukaryota</taxon>
        <taxon>Sar</taxon>
        <taxon>Alveolata</taxon>
        <taxon>Dinophyceae</taxon>
        <taxon>Suessiales</taxon>
        <taxon>Symbiodiniaceae</taxon>
        <taxon>Cladocopium</taxon>
    </lineage>
</organism>
<accession>A0A9P1BKX7</accession>
<dbReference type="InterPro" id="IPR012677">
    <property type="entry name" value="Nucleotide-bd_a/b_plait_sf"/>
</dbReference>
<dbReference type="Proteomes" id="UP001152797">
    <property type="component" value="Unassembled WGS sequence"/>
</dbReference>
<keyword evidence="7" id="KW-1185">Reference proteome</keyword>